<reference evidence="2" key="1">
    <citation type="journal article" date="2023" name="G3 (Bethesda)">
        <title>Genome assembly and association tests identify interacting loci associated with vigor, precocity, and sex in interspecific pistachio rootstocks.</title>
        <authorList>
            <person name="Palmer W."/>
            <person name="Jacygrad E."/>
            <person name="Sagayaradj S."/>
            <person name="Cavanaugh K."/>
            <person name="Han R."/>
            <person name="Bertier L."/>
            <person name="Beede B."/>
            <person name="Kafkas S."/>
            <person name="Golino D."/>
            <person name="Preece J."/>
            <person name="Michelmore R."/>
        </authorList>
    </citation>
    <scope>NUCLEOTIDE SEQUENCE [LARGE SCALE GENOMIC DNA]</scope>
</reference>
<organism evidence="1 2">
    <name type="scientific">Pistacia atlantica</name>
    <dbReference type="NCBI Taxonomy" id="434234"/>
    <lineage>
        <taxon>Eukaryota</taxon>
        <taxon>Viridiplantae</taxon>
        <taxon>Streptophyta</taxon>
        <taxon>Embryophyta</taxon>
        <taxon>Tracheophyta</taxon>
        <taxon>Spermatophyta</taxon>
        <taxon>Magnoliopsida</taxon>
        <taxon>eudicotyledons</taxon>
        <taxon>Gunneridae</taxon>
        <taxon>Pentapetalae</taxon>
        <taxon>rosids</taxon>
        <taxon>malvids</taxon>
        <taxon>Sapindales</taxon>
        <taxon>Anacardiaceae</taxon>
        <taxon>Pistacia</taxon>
    </lineage>
</organism>
<dbReference type="EMBL" id="CM047902">
    <property type="protein sequence ID" value="KAJ0095559.1"/>
    <property type="molecule type" value="Genomic_DNA"/>
</dbReference>
<accession>A0ACC1B9C3</accession>
<sequence>MSKLRTAIEMPNLLHELKLNIFSRLPVKALCVCKCVCKEWLNTISDPYFLRLHLERSMSNRQLLLLNQSSDDVDDNMTKRQIVRFFSASMEGDIQFRTIGFVGGYVHMIPSGHGLICLVNKGNFYIFNPGMKKAIKLPKPKPSTCKGIDGGFGYNPSTNEYKLVHLYDENEDEFSYSIKCEIFTLSEGSGTSSSWKQIEKQCPFIVRGWGVLANNKFYWMVWEGCHPLLKELIVSLDLETETFDFIPHPHVISYVRGNDMFLVEVQGQLCLIDTFAHPPVTHVWMLKDPVKKIWVKQCSIDLTKLEGFNNGPMQIFVLGHQNEELVISTQQERLNFFNIRTKVLRRSANLSLERESGLCLYTDTFFSLG</sequence>
<dbReference type="Proteomes" id="UP001164250">
    <property type="component" value="Chromosome 6"/>
</dbReference>
<proteinExistence type="predicted"/>
<evidence type="ECO:0000313" key="1">
    <source>
        <dbReference type="EMBL" id="KAJ0095559.1"/>
    </source>
</evidence>
<comment type="caution">
    <text evidence="1">The sequence shown here is derived from an EMBL/GenBank/DDBJ whole genome shotgun (WGS) entry which is preliminary data.</text>
</comment>
<evidence type="ECO:0000313" key="2">
    <source>
        <dbReference type="Proteomes" id="UP001164250"/>
    </source>
</evidence>
<name>A0ACC1B9C3_9ROSI</name>
<protein>
    <submittedName>
        <fullName evidence="1">Uncharacterized protein</fullName>
    </submittedName>
</protein>
<gene>
    <name evidence="1" type="ORF">Patl1_16427</name>
</gene>
<keyword evidence="2" id="KW-1185">Reference proteome</keyword>